<organism evidence="3 4">
    <name type="scientific">Tetradesmus obliquus</name>
    <name type="common">Green alga</name>
    <name type="synonym">Acutodesmus obliquus</name>
    <dbReference type="NCBI Taxonomy" id="3088"/>
    <lineage>
        <taxon>Eukaryota</taxon>
        <taxon>Viridiplantae</taxon>
        <taxon>Chlorophyta</taxon>
        <taxon>core chlorophytes</taxon>
        <taxon>Chlorophyceae</taxon>
        <taxon>CS clade</taxon>
        <taxon>Sphaeropleales</taxon>
        <taxon>Scenedesmaceae</taxon>
        <taxon>Tetradesmus</taxon>
    </lineage>
</organism>
<gene>
    <name evidence="3" type="ORF">OEZ85_010283</name>
</gene>
<evidence type="ECO:0000313" key="4">
    <source>
        <dbReference type="Proteomes" id="UP001244341"/>
    </source>
</evidence>
<dbReference type="SUPFAM" id="SSF54447">
    <property type="entry name" value="ssDNA-binding transcriptional regulator domain"/>
    <property type="match status" value="1"/>
</dbReference>
<dbReference type="PANTHER" id="PTHR31745">
    <property type="entry name" value="SINGLE-STRANDED DNA-BINDING PROTEIN WHY2, MITOCHONDRIAL"/>
    <property type="match status" value="1"/>
</dbReference>
<dbReference type="InterPro" id="IPR013742">
    <property type="entry name" value="Whirly"/>
</dbReference>
<keyword evidence="4" id="KW-1185">Reference proteome</keyword>
<dbReference type="PANTHER" id="PTHR31745:SF1">
    <property type="entry name" value="SINGLE-STRANDED DNA-BINDING PROTEIN WHY2, MITOCHONDRIAL"/>
    <property type="match status" value="1"/>
</dbReference>
<dbReference type="EMBL" id="CP126209">
    <property type="protein sequence ID" value="WIA10074.1"/>
    <property type="molecule type" value="Genomic_DNA"/>
</dbReference>
<evidence type="ECO:0000313" key="3">
    <source>
        <dbReference type="EMBL" id="WIA10074.1"/>
    </source>
</evidence>
<keyword evidence="2" id="KW-0809">Transit peptide</keyword>
<evidence type="ECO:0000256" key="1">
    <source>
        <dbReference type="ARBA" id="ARBA00006061"/>
    </source>
</evidence>
<dbReference type="Gene3D" id="2.30.31.10">
    <property type="entry name" value="Transcriptional Coactivator Pc4, Chain A"/>
    <property type="match status" value="1"/>
</dbReference>
<dbReference type="InterPro" id="IPR009044">
    <property type="entry name" value="ssDNA-bd_transcriptional_reg"/>
</dbReference>
<evidence type="ECO:0000256" key="2">
    <source>
        <dbReference type="ARBA" id="ARBA00022946"/>
    </source>
</evidence>
<accession>A0ABY8TLU0</accession>
<protein>
    <recommendedName>
        <fullName evidence="5">PsbP C-terminal domain-containing protein</fullName>
    </recommendedName>
</protein>
<sequence length="248" mass="26997">MASLLSCKSAGVARSSLAAARRAMPAIGNRLMQLAPQQQAPRRQFNTKVQVANMGVMPPGYGAEGVPQYGEPPAAAAGQVGSPPVFVDFSVYKKQGALMVKPIKPTWAQTPNGGWKMERNGAMLFELANAVSPGERRYNWDKKVMIGLQANELSTILAEPDANHDFYHDTFKGQQGREGSLVKTLKWSKAPDGKAYFINATVKDTANSINNSVSVSMTPGEFYTFEQLIKFAIPYMLGWDTVFTTTSP</sequence>
<dbReference type="Pfam" id="PF08536">
    <property type="entry name" value="Whirly"/>
    <property type="match status" value="1"/>
</dbReference>
<proteinExistence type="inferred from homology"/>
<name>A0ABY8TLU0_TETOB</name>
<reference evidence="3 4" key="1">
    <citation type="submission" date="2023-05" db="EMBL/GenBank/DDBJ databases">
        <title>A 100% complete, gapless, phased diploid assembly of the Scenedesmus obliquus UTEX 3031 genome.</title>
        <authorList>
            <person name="Biondi T.C."/>
            <person name="Hanschen E.R."/>
            <person name="Kwon T."/>
            <person name="Eng W."/>
            <person name="Kruse C.P.S."/>
            <person name="Koehler S.I."/>
            <person name="Kunde Y."/>
            <person name="Gleasner C.D."/>
            <person name="You Mak K.T."/>
            <person name="Polle J."/>
            <person name="Hovde B.T."/>
            <person name="Starkenburg S.R."/>
        </authorList>
    </citation>
    <scope>NUCLEOTIDE SEQUENCE [LARGE SCALE GENOMIC DNA]</scope>
    <source>
        <strain evidence="3 4">DOE0152z</strain>
    </source>
</reference>
<dbReference type="Proteomes" id="UP001244341">
    <property type="component" value="Chromosome 2b"/>
</dbReference>
<comment type="similarity">
    <text evidence="1">Belongs to the Whirly family.</text>
</comment>
<evidence type="ECO:0008006" key="5">
    <source>
        <dbReference type="Google" id="ProtNLM"/>
    </source>
</evidence>